<dbReference type="Proteomes" id="UP000229317">
    <property type="component" value="Unassembled WGS sequence"/>
</dbReference>
<protein>
    <recommendedName>
        <fullName evidence="4">ParB-like N-terminal domain-containing protein</fullName>
    </recommendedName>
</protein>
<comment type="caution">
    <text evidence="5">The sequence shown here is derived from an EMBL/GenBank/DDBJ whole genome shotgun (WGS) entry which is preliminary data.</text>
</comment>
<feature type="domain" description="ParB-like N-terminal" evidence="4">
    <location>
        <begin position="33"/>
        <end position="135"/>
    </location>
</feature>
<evidence type="ECO:0000313" key="6">
    <source>
        <dbReference type="Proteomes" id="UP000229317"/>
    </source>
</evidence>
<accession>A0A2H0KVN9</accession>
<name>A0A2H0KVN9_9BACT</name>
<dbReference type="GO" id="GO:0003677">
    <property type="term" value="F:DNA binding"/>
    <property type="evidence" value="ECO:0007669"/>
    <property type="project" value="UniProtKB-KW"/>
</dbReference>
<dbReference type="GO" id="GO:0005694">
    <property type="term" value="C:chromosome"/>
    <property type="evidence" value="ECO:0007669"/>
    <property type="project" value="TreeGrafter"/>
</dbReference>
<dbReference type="FunFam" id="3.90.1530.30:FF:000001">
    <property type="entry name" value="Chromosome partitioning protein ParB"/>
    <property type="match status" value="1"/>
</dbReference>
<reference evidence="5 6" key="1">
    <citation type="submission" date="2017-09" db="EMBL/GenBank/DDBJ databases">
        <title>Depth-based differentiation of microbial function through sediment-hosted aquifers and enrichment of novel symbionts in the deep terrestrial subsurface.</title>
        <authorList>
            <person name="Probst A.J."/>
            <person name="Ladd B."/>
            <person name="Jarett J.K."/>
            <person name="Geller-Mcgrath D.E."/>
            <person name="Sieber C.M."/>
            <person name="Emerson J.B."/>
            <person name="Anantharaman K."/>
            <person name="Thomas B.C."/>
            <person name="Malmstrom R."/>
            <person name="Stieglmeier M."/>
            <person name="Klingl A."/>
            <person name="Woyke T."/>
            <person name="Ryan C.M."/>
            <person name="Banfield J.F."/>
        </authorList>
    </citation>
    <scope>NUCLEOTIDE SEQUENCE [LARGE SCALE GENOMIC DNA]</scope>
    <source>
        <strain evidence="5">CG11_big_fil_rev_8_21_14_0_20_40_15</strain>
    </source>
</reference>
<organism evidence="5 6">
    <name type="scientific">Candidatus Portnoybacteria bacterium CG11_big_fil_rev_8_21_14_0_20_40_15</name>
    <dbReference type="NCBI Taxonomy" id="1974817"/>
    <lineage>
        <taxon>Bacteria</taxon>
        <taxon>Candidatus Portnoyibacteriota</taxon>
    </lineage>
</organism>
<dbReference type="FunFam" id="1.10.10.2830:FF:000001">
    <property type="entry name" value="Chromosome partitioning protein ParB"/>
    <property type="match status" value="1"/>
</dbReference>
<dbReference type="SUPFAM" id="SSF109709">
    <property type="entry name" value="KorB DNA-binding domain-like"/>
    <property type="match status" value="1"/>
</dbReference>
<keyword evidence="2" id="KW-0159">Chromosome partition</keyword>
<gene>
    <name evidence="5" type="ORF">COV84_01525</name>
</gene>
<dbReference type="GO" id="GO:0007059">
    <property type="term" value="P:chromosome segregation"/>
    <property type="evidence" value="ECO:0007669"/>
    <property type="project" value="UniProtKB-KW"/>
</dbReference>
<evidence type="ECO:0000256" key="1">
    <source>
        <dbReference type="ARBA" id="ARBA00006295"/>
    </source>
</evidence>
<dbReference type="Gene3D" id="1.10.10.2830">
    <property type="match status" value="1"/>
</dbReference>
<evidence type="ECO:0000313" key="5">
    <source>
        <dbReference type="EMBL" id="PIQ75365.1"/>
    </source>
</evidence>
<dbReference type="SUPFAM" id="SSF110849">
    <property type="entry name" value="ParB/Sulfiredoxin"/>
    <property type="match status" value="1"/>
</dbReference>
<dbReference type="NCBIfam" id="TIGR00180">
    <property type="entry name" value="parB_part"/>
    <property type="match status" value="1"/>
</dbReference>
<dbReference type="PANTHER" id="PTHR33375:SF1">
    <property type="entry name" value="CHROMOSOME-PARTITIONING PROTEIN PARB-RELATED"/>
    <property type="match status" value="1"/>
</dbReference>
<dbReference type="GO" id="GO:0045881">
    <property type="term" value="P:positive regulation of sporulation resulting in formation of a cellular spore"/>
    <property type="evidence" value="ECO:0007669"/>
    <property type="project" value="TreeGrafter"/>
</dbReference>
<proteinExistence type="inferred from homology"/>
<comment type="similarity">
    <text evidence="1">Belongs to the ParB family.</text>
</comment>
<dbReference type="Gene3D" id="3.90.1530.30">
    <property type="match status" value="1"/>
</dbReference>
<dbReference type="EMBL" id="PCVO01000023">
    <property type="protein sequence ID" value="PIQ75365.1"/>
    <property type="molecule type" value="Genomic_DNA"/>
</dbReference>
<dbReference type="SMART" id="SM00470">
    <property type="entry name" value="ParB"/>
    <property type="match status" value="1"/>
</dbReference>
<dbReference type="Pfam" id="PF17762">
    <property type="entry name" value="HTH_ParB"/>
    <property type="match status" value="1"/>
</dbReference>
<dbReference type="Pfam" id="PF23552">
    <property type="entry name" value="ParB_C"/>
    <property type="match status" value="1"/>
</dbReference>
<dbReference type="InterPro" id="IPR050336">
    <property type="entry name" value="Chromosome_partition/occlusion"/>
</dbReference>
<dbReference type="InterPro" id="IPR041468">
    <property type="entry name" value="HTH_ParB/Spo0J"/>
</dbReference>
<dbReference type="Pfam" id="PF02195">
    <property type="entry name" value="ParB_N"/>
    <property type="match status" value="1"/>
</dbReference>
<dbReference type="CDD" id="cd16393">
    <property type="entry name" value="SPO0J_N"/>
    <property type="match status" value="1"/>
</dbReference>
<dbReference type="InterPro" id="IPR036086">
    <property type="entry name" value="ParB/Sulfiredoxin_sf"/>
</dbReference>
<evidence type="ECO:0000259" key="4">
    <source>
        <dbReference type="SMART" id="SM00470"/>
    </source>
</evidence>
<dbReference type="InterPro" id="IPR004437">
    <property type="entry name" value="ParB/RepB/Spo0J"/>
</dbReference>
<dbReference type="AlphaFoldDB" id="A0A2H0KVN9"/>
<dbReference type="InterPro" id="IPR003115">
    <property type="entry name" value="ParB_N"/>
</dbReference>
<dbReference type="PANTHER" id="PTHR33375">
    <property type="entry name" value="CHROMOSOME-PARTITIONING PROTEIN PARB-RELATED"/>
    <property type="match status" value="1"/>
</dbReference>
<dbReference type="InterPro" id="IPR057240">
    <property type="entry name" value="ParB_dimer_C"/>
</dbReference>
<keyword evidence="3" id="KW-0238">DNA-binding</keyword>
<evidence type="ECO:0000256" key="3">
    <source>
        <dbReference type="ARBA" id="ARBA00023125"/>
    </source>
</evidence>
<evidence type="ECO:0000256" key="2">
    <source>
        <dbReference type="ARBA" id="ARBA00022829"/>
    </source>
</evidence>
<sequence length="297" mass="33379">MAIIGKGLHSLIPPKSQTEEVSFPKVSQPLRVKKESVFNIETNKISPNPMQPRQEMDRDDLSELADSIKEHGILQPLIVTKTVRDLAKGQDVEYALIAGHRRWAAARMLGLPHVPAIIRDSTEQQRLELALVENLQRADLNALDKANAFKRLHDEFDLTHQEIAQKVGKSREVVTNTMRLLSLPQEIQEGLRGNKISEGHAKMLAGVKSPQTQKALYDEIIQNSLNVRQVEQRVREVSVSAHKRKIFHDPEIKKIAGQLTGYFGNKVDIHRSGIGGKVVINFSDKEDLGKVVKKIIK</sequence>